<dbReference type="KEGG" id="asui:ASUIS_1938"/>
<evidence type="ECO:0008006" key="3">
    <source>
        <dbReference type="Google" id="ProtNLM"/>
    </source>
</evidence>
<accession>A0AAD0SS54</accession>
<proteinExistence type="predicted"/>
<reference evidence="1 2" key="1">
    <citation type="submission" date="2018-08" db="EMBL/GenBank/DDBJ databases">
        <title>Complete genome of the Arcobacter suis type strain LMG 26152.</title>
        <authorList>
            <person name="Miller W.G."/>
            <person name="Yee E."/>
            <person name="Bono J.L."/>
        </authorList>
    </citation>
    <scope>NUCLEOTIDE SEQUENCE [LARGE SCALE GENOMIC DNA]</scope>
    <source>
        <strain evidence="1 2">CECT 7833</strain>
    </source>
</reference>
<sequence>MIKFTLLIILIILFQGCATWTGIKKDSKDAWEVTKDTSGKAYDSTKKAIHEATED</sequence>
<organism evidence="1 2">
    <name type="scientific">Arcobacter suis CECT 7833</name>
    <dbReference type="NCBI Taxonomy" id="663365"/>
    <lineage>
        <taxon>Bacteria</taxon>
        <taxon>Pseudomonadati</taxon>
        <taxon>Campylobacterota</taxon>
        <taxon>Epsilonproteobacteria</taxon>
        <taxon>Campylobacterales</taxon>
        <taxon>Arcobacteraceae</taxon>
        <taxon>Arcobacter</taxon>
    </lineage>
</organism>
<name>A0AAD0SS54_9BACT</name>
<protein>
    <recommendedName>
        <fullName evidence="3">Entericidin EcnAB</fullName>
    </recommendedName>
</protein>
<evidence type="ECO:0000313" key="2">
    <source>
        <dbReference type="Proteomes" id="UP000263040"/>
    </source>
</evidence>
<dbReference type="PROSITE" id="PS51257">
    <property type="entry name" value="PROKAR_LIPOPROTEIN"/>
    <property type="match status" value="1"/>
</dbReference>
<dbReference type="EMBL" id="CP032100">
    <property type="protein sequence ID" value="AXX90400.1"/>
    <property type="molecule type" value="Genomic_DNA"/>
</dbReference>
<evidence type="ECO:0000313" key="1">
    <source>
        <dbReference type="EMBL" id="AXX90400.1"/>
    </source>
</evidence>
<keyword evidence="2" id="KW-1185">Reference proteome</keyword>
<gene>
    <name evidence="1" type="ORF">ASUIS_1938</name>
</gene>
<dbReference type="RefSeq" id="WP_192894490.1">
    <property type="nucleotide sequence ID" value="NZ_CP032100.1"/>
</dbReference>
<dbReference type="Proteomes" id="UP000263040">
    <property type="component" value="Chromosome"/>
</dbReference>
<dbReference type="AlphaFoldDB" id="A0AAD0SS54"/>